<evidence type="ECO:0000313" key="3">
    <source>
        <dbReference type="Proteomes" id="UP000010866"/>
    </source>
</evidence>
<proteinExistence type="predicted"/>
<evidence type="ECO:0000313" key="2">
    <source>
        <dbReference type="EMBL" id="AGB50021.1"/>
    </source>
</evidence>
<gene>
    <name evidence="2" type="ordered locus">Metho_1841</name>
</gene>
<feature type="compositionally biased region" description="Polar residues" evidence="1">
    <location>
        <begin position="50"/>
        <end position="63"/>
    </location>
</feature>
<organism evidence="2 3">
    <name type="scientific">Methanomethylovorans hollandica (strain DSM 15978 / NBRC 107637 / DMS1)</name>
    <dbReference type="NCBI Taxonomy" id="867904"/>
    <lineage>
        <taxon>Archaea</taxon>
        <taxon>Methanobacteriati</taxon>
        <taxon>Methanobacteriota</taxon>
        <taxon>Stenosarchaea group</taxon>
        <taxon>Methanomicrobia</taxon>
        <taxon>Methanosarcinales</taxon>
        <taxon>Methanosarcinaceae</taxon>
        <taxon>Methanomethylovorans</taxon>
    </lineage>
</organism>
<accession>L0KY23</accession>
<name>L0KY23_METHD</name>
<dbReference type="HOGENOM" id="CLU_2152623_0_0_2"/>
<dbReference type="Proteomes" id="UP000010866">
    <property type="component" value="Chromosome"/>
</dbReference>
<sequence>MYNIFICEIDDIMGTDRVFQDQKEKQNLNPLAGNDRPGGPCKFDIPVASPPNNYSQPDSKYSHTATTLDNSVEVIRSQKYNLSSDLQTNLLKPHPKKKPSLLTKIKKFFKN</sequence>
<protein>
    <submittedName>
        <fullName evidence="2">Uncharacterized protein</fullName>
    </submittedName>
</protein>
<dbReference type="EMBL" id="CP003362">
    <property type="protein sequence ID" value="AGB50021.1"/>
    <property type="molecule type" value="Genomic_DNA"/>
</dbReference>
<keyword evidence="3" id="KW-1185">Reference proteome</keyword>
<reference evidence="3" key="1">
    <citation type="submission" date="2012-02" db="EMBL/GenBank/DDBJ databases">
        <title>Complete sequence of chromosome of Methanomethylovorans hollandica DSM 15978.</title>
        <authorList>
            <person name="Lucas S."/>
            <person name="Copeland A."/>
            <person name="Lapidus A."/>
            <person name="Glavina del Rio T."/>
            <person name="Dalin E."/>
            <person name="Tice H."/>
            <person name="Bruce D."/>
            <person name="Goodwin L."/>
            <person name="Pitluck S."/>
            <person name="Peters L."/>
            <person name="Mikhailova N."/>
            <person name="Held B."/>
            <person name="Kyrpides N."/>
            <person name="Mavromatis K."/>
            <person name="Ivanova N."/>
            <person name="Brettin T."/>
            <person name="Detter J.C."/>
            <person name="Han C."/>
            <person name="Larimer F."/>
            <person name="Land M."/>
            <person name="Hauser L."/>
            <person name="Markowitz V."/>
            <person name="Cheng J.-F."/>
            <person name="Hugenholtz P."/>
            <person name="Woyke T."/>
            <person name="Wu D."/>
            <person name="Spring S."/>
            <person name="Schroeder M."/>
            <person name="Brambilla E."/>
            <person name="Klenk H.-P."/>
            <person name="Eisen J.A."/>
        </authorList>
    </citation>
    <scope>NUCLEOTIDE SEQUENCE [LARGE SCALE GENOMIC DNA]</scope>
    <source>
        <strain evidence="3">DSM 15978 / NBRC 107637 / DMS1</strain>
    </source>
</reference>
<dbReference type="AlphaFoldDB" id="L0KY23"/>
<dbReference type="KEGG" id="mhz:Metho_1841"/>
<evidence type="ECO:0000256" key="1">
    <source>
        <dbReference type="SAM" id="MobiDB-lite"/>
    </source>
</evidence>
<feature type="region of interest" description="Disordered" evidence="1">
    <location>
        <begin position="25"/>
        <end position="63"/>
    </location>
</feature>